<feature type="transmembrane region" description="Helical" evidence="1">
    <location>
        <begin position="6"/>
        <end position="27"/>
    </location>
</feature>
<dbReference type="OrthoDB" id="9981475at2"/>
<evidence type="ECO:0000256" key="1">
    <source>
        <dbReference type="SAM" id="Phobius"/>
    </source>
</evidence>
<proteinExistence type="predicted"/>
<keyword evidence="1" id="KW-1133">Transmembrane helix</keyword>
<name>A0A410QAL3_9FIRM</name>
<keyword evidence="1" id="KW-0472">Membrane</keyword>
<dbReference type="RefSeq" id="WP_071140065.1">
    <property type="nucleotide sequence ID" value="NZ_CP035282.1"/>
</dbReference>
<organism evidence="2 3">
    <name type="scientific">Acidilutibacter cellobiosedens</name>
    <dbReference type="NCBI Taxonomy" id="2507161"/>
    <lineage>
        <taxon>Bacteria</taxon>
        <taxon>Bacillati</taxon>
        <taxon>Bacillota</taxon>
        <taxon>Tissierellia</taxon>
        <taxon>Tissierellales</taxon>
        <taxon>Acidilutibacteraceae</taxon>
        <taxon>Acidilutibacter</taxon>
    </lineage>
</organism>
<dbReference type="Proteomes" id="UP000287969">
    <property type="component" value="Chromosome"/>
</dbReference>
<dbReference type="EMBL" id="CP035282">
    <property type="protein sequence ID" value="QAT61033.1"/>
    <property type="molecule type" value="Genomic_DNA"/>
</dbReference>
<feature type="transmembrane region" description="Helical" evidence="1">
    <location>
        <begin position="39"/>
        <end position="58"/>
    </location>
</feature>
<gene>
    <name evidence="2" type="ORF">EQM13_05265</name>
</gene>
<accession>A0A410QAL3</accession>
<protein>
    <submittedName>
        <fullName evidence="2">Uncharacterized protein</fullName>
    </submittedName>
</protein>
<evidence type="ECO:0000313" key="2">
    <source>
        <dbReference type="EMBL" id="QAT61033.1"/>
    </source>
</evidence>
<evidence type="ECO:0000313" key="3">
    <source>
        <dbReference type="Proteomes" id="UP000287969"/>
    </source>
</evidence>
<dbReference type="AlphaFoldDB" id="A0A410QAL3"/>
<sequence length="140" mass="16177">MTKLKILVPLNFILVLFNFIFILKNFFISYKGSAKSYKNIIFIVLLVISIILSATYVLEGKRGIDIINALNNPEGFNLTKEEEKTYQMDLDRISAKIPKSTIICYILSAVAYLQYANIQSERKKNLRKTQGWDFSKIKKD</sequence>
<keyword evidence="1" id="KW-0812">Transmembrane</keyword>
<reference evidence="3" key="1">
    <citation type="submission" date="2019-01" db="EMBL/GenBank/DDBJ databases">
        <title>Draft genomes of a novel of Sporanaerobacter strains.</title>
        <authorList>
            <person name="Ma S."/>
        </authorList>
    </citation>
    <scope>NUCLEOTIDE SEQUENCE [LARGE SCALE GENOMIC DNA]</scope>
    <source>
        <strain evidence="3">NJN-17</strain>
    </source>
</reference>
<keyword evidence="3" id="KW-1185">Reference proteome</keyword>
<dbReference type="KEGG" id="spoa:EQM13_05265"/>